<evidence type="ECO:0000313" key="3">
    <source>
        <dbReference type="Proteomes" id="UP000008837"/>
    </source>
</evidence>
<dbReference type="AlphaFoldDB" id="A8PXX6"/>
<evidence type="ECO:0000256" key="1">
    <source>
        <dbReference type="SAM" id="SignalP"/>
    </source>
</evidence>
<proteinExistence type="predicted"/>
<name>A8PXX6_MALGO</name>
<reference evidence="2 3" key="1">
    <citation type="journal article" date="2007" name="Proc. Natl. Acad. Sci. U.S.A.">
        <title>Dandruff-associated Malassezia genomes reveal convergent and divergent virulence traits shared with plant and human fungal pathogens.</title>
        <authorList>
            <person name="Xu J."/>
            <person name="Saunders C.W."/>
            <person name="Hu P."/>
            <person name="Grant R.A."/>
            <person name="Boekhout T."/>
            <person name="Kuramae E.E."/>
            <person name="Kronstad J.W."/>
            <person name="Deangelis Y.M."/>
            <person name="Reeder N.L."/>
            <person name="Johnstone K.R."/>
            <person name="Leland M."/>
            <person name="Fieno A.M."/>
            <person name="Begley W.M."/>
            <person name="Sun Y."/>
            <person name="Lacey M.P."/>
            <person name="Chaudhary T."/>
            <person name="Keough T."/>
            <person name="Chu L."/>
            <person name="Sears R."/>
            <person name="Yuan B."/>
            <person name="Dawson T.L.Jr."/>
        </authorList>
    </citation>
    <scope>NUCLEOTIDE SEQUENCE [LARGE SCALE GENOMIC DNA]</scope>
    <source>
        <strain evidence="3">ATCC MYA-4612 / CBS 7966</strain>
    </source>
</reference>
<sequence>MDTGFNSRLWLLALFGLVGGLVAHRLSLKENQAGTSSGDNSGKPYLTELLEAWSTPSEQTRESNQEHLDLSIKKAESQLMIQDAQKPAAHRIRFLPYVSPRVFASLY</sequence>
<dbReference type="KEGG" id="mgl:MGL_1547"/>
<protein>
    <submittedName>
        <fullName evidence="2">Uncharacterized protein</fullName>
    </submittedName>
</protein>
<dbReference type="STRING" id="425265.A8PXX6"/>
<keyword evidence="1" id="KW-0732">Signal</keyword>
<dbReference type="GeneID" id="5855671"/>
<evidence type="ECO:0000313" key="2">
    <source>
        <dbReference type="EMBL" id="EDP44150.1"/>
    </source>
</evidence>
<organism evidence="2 3">
    <name type="scientific">Malassezia globosa (strain ATCC MYA-4612 / CBS 7966)</name>
    <name type="common">Dandruff-associated fungus</name>
    <dbReference type="NCBI Taxonomy" id="425265"/>
    <lineage>
        <taxon>Eukaryota</taxon>
        <taxon>Fungi</taxon>
        <taxon>Dikarya</taxon>
        <taxon>Basidiomycota</taxon>
        <taxon>Ustilaginomycotina</taxon>
        <taxon>Malasseziomycetes</taxon>
        <taxon>Malasseziales</taxon>
        <taxon>Malasseziaceae</taxon>
        <taxon>Malassezia</taxon>
    </lineage>
</organism>
<dbReference type="InParanoid" id="A8PXX6"/>
<keyword evidence="3" id="KW-1185">Reference proteome</keyword>
<gene>
    <name evidence="2" type="ORF">MGL_1547</name>
</gene>
<comment type="caution">
    <text evidence="2">The sequence shown here is derived from an EMBL/GenBank/DDBJ whole genome shotgun (WGS) entry which is preliminary data.</text>
</comment>
<accession>A8PXX6</accession>
<feature type="signal peptide" evidence="1">
    <location>
        <begin position="1"/>
        <end position="23"/>
    </location>
</feature>
<dbReference type="RefSeq" id="XP_001731364.1">
    <property type="nucleotide sequence ID" value="XM_001731312.1"/>
</dbReference>
<dbReference type="EMBL" id="AAYY01000004">
    <property type="protein sequence ID" value="EDP44150.1"/>
    <property type="molecule type" value="Genomic_DNA"/>
</dbReference>
<feature type="chain" id="PRO_5002725387" evidence="1">
    <location>
        <begin position="24"/>
        <end position="107"/>
    </location>
</feature>
<dbReference type="VEuPathDB" id="FungiDB:MGL_1547"/>
<dbReference type="Proteomes" id="UP000008837">
    <property type="component" value="Unassembled WGS sequence"/>
</dbReference>
<dbReference type="OrthoDB" id="2120038at2759"/>